<dbReference type="GO" id="GO:0046872">
    <property type="term" value="F:metal ion binding"/>
    <property type="evidence" value="ECO:0007669"/>
    <property type="project" value="UniProtKB-KW"/>
</dbReference>
<dbReference type="VEuPathDB" id="FungiDB:PV06_04852"/>
<evidence type="ECO:0000313" key="9">
    <source>
        <dbReference type="EMBL" id="KIW43785.1"/>
    </source>
</evidence>
<dbReference type="AlphaFoldDB" id="A0A0D2DMS4"/>
<name>A0A0D2DMS4_9EURO</name>
<keyword evidence="10" id="KW-1185">Reference proteome</keyword>
<reference evidence="9 10" key="1">
    <citation type="submission" date="2015-01" db="EMBL/GenBank/DDBJ databases">
        <title>The Genome Sequence of Exophiala oligosperma CBS72588.</title>
        <authorList>
            <consortium name="The Broad Institute Genomics Platform"/>
            <person name="Cuomo C."/>
            <person name="de Hoog S."/>
            <person name="Gorbushina A."/>
            <person name="Stielow B."/>
            <person name="Teixiera M."/>
            <person name="Abouelleil A."/>
            <person name="Chapman S.B."/>
            <person name="Priest M."/>
            <person name="Young S.K."/>
            <person name="Wortman J."/>
            <person name="Nusbaum C."/>
            <person name="Birren B."/>
        </authorList>
    </citation>
    <scope>NUCLEOTIDE SEQUENCE [LARGE SCALE GENOMIC DNA]</scope>
    <source>
        <strain evidence="9 10">CBS 72588</strain>
    </source>
</reference>
<dbReference type="SUPFAM" id="SSF81343">
    <property type="entry name" value="Fumarate reductase respiratory complex transmembrane subunits"/>
    <property type="match status" value="1"/>
</dbReference>
<dbReference type="PANTHER" id="PTHR10978:SF5">
    <property type="entry name" value="SUCCINATE DEHYDROGENASE CYTOCHROME B560 SUBUNIT, MITOCHONDRIAL"/>
    <property type="match status" value="1"/>
</dbReference>
<dbReference type="InterPro" id="IPR014314">
    <property type="entry name" value="Succ_DH_cytb556"/>
</dbReference>
<evidence type="ECO:0000256" key="6">
    <source>
        <dbReference type="ARBA" id="ARBA00023004"/>
    </source>
</evidence>
<dbReference type="Proteomes" id="UP000053342">
    <property type="component" value="Unassembled WGS sequence"/>
</dbReference>
<keyword evidence="4" id="KW-0479">Metal-binding</keyword>
<dbReference type="GO" id="GO:0009055">
    <property type="term" value="F:electron transfer activity"/>
    <property type="evidence" value="ECO:0007669"/>
    <property type="project" value="InterPro"/>
</dbReference>
<dbReference type="GeneID" id="27356926"/>
<dbReference type="RefSeq" id="XP_016264001.1">
    <property type="nucleotide sequence ID" value="XM_016405795.1"/>
</dbReference>
<dbReference type="GO" id="GO:0006121">
    <property type="term" value="P:mitochondrial electron transport, succinate to ubiquinone"/>
    <property type="evidence" value="ECO:0007669"/>
    <property type="project" value="TreeGrafter"/>
</dbReference>
<dbReference type="STRING" id="215243.A0A0D2DMS4"/>
<evidence type="ECO:0000256" key="1">
    <source>
        <dbReference type="ARBA" id="ARBA00004370"/>
    </source>
</evidence>
<gene>
    <name evidence="9" type="ORF">PV06_04852</name>
</gene>
<feature type="transmembrane region" description="Helical" evidence="8">
    <location>
        <begin position="109"/>
        <end position="130"/>
    </location>
</feature>
<dbReference type="Pfam" id="PF01127">
    <property type="entry name" value="Sdh_cyt"/>
    <property type="match status" value="1"/>
</dbReference>
<keyword evidence="3 8" id="KW-0812">Transmembrane</keyword>
<keyword evidence="7 8" id="KW-0472">Membrane</keyword>
<sequence>MQALVSSKTVKSACQIAVFKRPLRQLKTRNSTNGLLFPHLLCSKVQSRLSSSTTTTPSQSRSNIQPLSPSQHEKLLATQRRSRPVSPHLSIYQPQIHWVSGAIMRNASIIIATPIYVFGAAYLAAPLMGWHLDTASLVEWFGGLPYPTRLAIKGFFGFPFVFHIVHGLKHLIWDTGAMYTRRQVWISGWVGMGLSVIGTIGLMFW</sequence>
<dbReference type="GO" id="GO:0016020">
    <property type="term" value="C:membrane"/>
    <property type="evidence" value="ECO:0007669"/>
    <property type="project" value="UniProtKB-SubCell"/>
</dbReference>
<proteinExistence type="predicted"/>
<dbReference type="Gene3D" id="1.20.1300.10">
    <property type="entry name" value="Fumarate reductase/succinate dehydrogenase, transmembrane subunit"/>
    <property type="match status" value="1"/>
</dbReference>
<dbReference type="InterPro" id="IPR034804">
    <property type="entry name" value="SQR/QFR_C/D"/>
</dbReference>
<evidence type="ECO:0000256" key="5">
    <source>
        <dbReference type="ARBA" id="ARBA00022989"/>
    </source>
</evidence>
<protein>
    <recommendedName>
        <fullName evidence="11">Succinate dehydrogenase, cytochrome b556 subunit</fullName>
    </recommendedName>
</protein>
<comment type="subcellular location">
    <subcellularLocation>
        <location evidence="1">Membrane</location>
    </subcellularLocation>
</comment>
<organism evidence="9 10">
    <name type="scientific">Exophiala oligosperma</name>
    <dbReference type="NCBI Taxonomy" id="215243"/>
    <lineage>
        <taxon>Eukaryota</taxon>
        <taxon>Fungi</taxon>
        <taxon>Dikarya</taxon>
        <taxon>Ascomycota</taxon>
        <taxon>Pezizomycotina</taxon>
        <taxon>Eurotiomycetes</taxon>
        <taxon>Chaetothyriomycetidae</taxon>
        <taxon>Chaetothyriales</taxon>
        <taxon>Herpotrichiellaceae</taxon>
        <taxon>Exophiala</taxon>
    </lineage>
</organism>
<dbReference type="PANTHER" id="PTHR10978">
    <property type="entry name" value="SUCCINATE DEHYDROGENASE CYTOCHROME B560 SUBUNIT"/>
    <property type="match status" value="1"/>
</dbReference>
<dbReference type="InterPro" id="IPR000701">
    <property type="entry name" value="SuccDH_FuR_B_TM-su"/>
</dbReference>
<evidence type="ECO:0000313" key="10">
    <source>
        <dbReference type="Proteomes" id="UP000053342"/>
    </source>
</evidence>
<feature type="transmembrane region" description="Helical" evidence="8">
    <location>
        <begin position="184"/>
        <end position="204"/>
    </location>
</feature>
<keyword evidence="5 8" id="KW-1133">Transmembrane helix</keyword>
<accession>A0A0D2DMS4</accession>
<dbReference type="CDD" id="cd03499">
    <property type="entry name" value="SQR_TypeC_SdhC"/>
    <property type="match status" value="1"/>
</dbReference>
<evidence type="ECO:0000256" key="8">
    <source>
        <dbReference type="SAM" id="Phobius"/>
    </source>
</evidence>
<dbReference type="OrthoDB" id="588261at2759"/>
<evidence type="ECO:0000256" key="2">
    <source>
        <dbReference type="ARBA" id="ARBA00022617"/>
    </source>
</evidence>
<dbReference type="GO" id="GO:0006099">
    <property type="term" value="P:tricarboxylic acid cycle"/>
    <property type="evidence" value="ECO:0007669"/>
    <property type="project" value="InterPro"/>
</dbReference>
<feature type="transmembrane region" description="Helical" evidence="8">
    <location>
        <begin position="150"/>
        <end position="172"/>
    </location>
</feature>
<dbReference type="GO" id="GO:0005739">
    <property type="term" value="C:mitochondrion"/>
    <property type="evidence" value="ECO:0007669"/>
    <property type="project" value="GOC"/>
</dbReference>
<dbReference type="EMBL" id="KN847335">
    <property type="protein sequence ID" value="KIW43785.1"/>
    <property type="molecule type" value="Genomic_DNA"/>
</dbReference>
<evidence type="ECO:0000256" key="3">
    <source>
        <dbReference type="ARBA" id="ARBA00022692"/>
    </source>
</evidence>
<keyword evidence="6" id="KW-0408">Iron</keyword>
<keyword evidence="2" id="KW-0349">Heme</keyword>
<evidence type="ECO:0000256" key="7">
    <source>
        <dbReference type="ARBA" id="ARBA00023136"/>
    </source>
</evidence>
<evidence type="ECO:0008006" key="11">
    <source>
        <dbReference type="Google" id="ProtNLM"/>
    </source>
</evidence>
<evidence type="ECO:0000256" key="4">
    <source>
        <dbReference type="ARBA" id="ARBA00022723"/>
    </source>
</evidence>
<dbReference type="HOGENOM" id="CLU_094691_0_2_1"/>